<protein>
    <submittedName>
        <fullName evidence="2">Uncharacterized protein</fullName>
    </submittedName>
</protein>
<accession>A0AC58LG75</accession>
<organism evidence="1 2">
    <name type="scientific">Castor canadensis</name>
    <name type="common">American beaver</name>
    <dbReference type="NCBI Taxonomy" id="51338"/>
    <lineage>
        <taxon>Eukaryota</taxon>
        <taxon>Metazoa</taxon>
        <taxon>Chordata</taxon>
        <taxon>Craniata</taxon>
        <taxon>Vertebrata</taxon>
        <taxon>Euteleostomi</taxon>
        <taxon>Mammalia</taxon>
        <taxon>Eutheria</taxon>
        <taxon>Euarchontoglires</taxon>
        <taxon>Glires</taxon>
        <taxon>Rodentia</taxon>
        <taxon>Castorimorpha</taxon>
        <taxon>Castoridae</taxon>
        <taxon>Castor</taxon>
    </lineage>
</organism>
<evidence type="ECO:0000313" key="1">
    <source>
        <dbReference type="Proteomes" id="UP001732720"/>
    </source>
</evidence>
<name>A0AC58LG75_CASCN</name>
<proteinExistence type="predicted"/>
<keyword evidence="1" id="KW-1185">Reference proteome</keyword>
<gene>
    <name evidence="2" type="primary">LOC141418606</name>
</gene>
<evidence type="ECO:0000313" key="2">
    <source>
        <dbReference type="RefSeq" id="XP_073916157.1"/>
    </source>
</evidence>
<dbReference type="Proteomes" id="UP001732720">
    <property type="component" value="Chromosome 17"/>
</dbReference>
<dbReference type="RefSeq" id="XP_073916157.1">
    <property type="nucleotide sequence ID" value="XM_074060056.1"/>
</dbReference>
<reference evidence="2" key="1">
    <citation type="submission" date="2025-08" db="UniProtKB">
        <authorList>
            <consortium name="RefSeq"/>
        </authorList>
    </citation>
    <scope>IDENTIFICATION</scope>
</reference>
<sequence>MEVAKKNTEATGKRSGLGRCRHFFWLGIIFDTVGTVVLFVGVFADLLFYDMLLYLGSIIIFVSLLWWISWYTGNIELPEETTAANSEPSTPAVEALRQSVSHRFSMSIGTVSSTFLRIRRQRRIRRVLQRTAHLNAAGQQEKDSKGTEEEGSGAPQDVDKESVPVTPQDGKGSEAAGSSGPPAGRSTPVVHPVSPLDQPKPCPVQGSKSLPVVSLGASHQLLSISASKSQPTLSMPASSQLAVTLVLASQPAVPVVSPTHPAVPVVSLQSHPPIPVTSRQPEVPMTSRSYPLVSVVSAQSPFGPVSSKSFPQVHCLVPVAAQSHPLAGVDCRGNLLLSVASQSLPLVPVTSQSHIQVPLTSEDQLSNPPVDSQSQRSSVQTVQPQASPSIKNFRAPFHIHRTSQNIPVVQNPSQSQSSHGPGVSQMKIAPPFQSVPLLSQKPTQEPPDTVSPTPEAQQSLTSDSAPAEVAEKKSHPL</sequence>